<accession>A0AA88UDH7</accession>
<name>A0AA88UDH7_9ASTE</name>
<protein>
    <recommendedName>
        <fullName evidence="2">Reverse transcriptase Ty1/copia-type domain-containing protein</fullName>
    </recommendedName>
</protein>
<evidence type="ECO:0000313" key="4">
    <source>
        <dbReference type="Proteomes" id="UP001187471"/>
    </source>
</evidence>
<keyword evidence="4" id="KW-1185">Reference proteome</keyword>
<reference evidence="3" key="1">
    <citation type="submission" date="2022-12" db="EMBL/GenBank/DDBJ databases">
        <title>Draft genome assemblies for two species of Escallonia (Escalloniales).</title>
        <authorList>
            <person name="Chanderbali A."/>
            <person name="Dervinis C."/>
            <person name="Anghel I."/>
            <person name="Soltis D."/>
            <person name="Soltis P."/>
            <person name="Zapata F."/>
        </authorList>
    </citation>
    <scope>NUCLEOTIDE SEQUENCE</scope>
    <source>
        <strain evidence="3">UCBG92.1500</strain>
        <tissue evidence="3">Leaf</tissue>
    </source>
</reference>
<comment type="caution">
    <text evidence="3">The sequence shown here is derived from an EMBL/GenBank/DDBJ whole genome shotgun (WGS) entry which is preliminary data.</text>
</comment>
<dbReference type="PANTHER" id="PTHR35317">
    <property type="entry name" value="OS04G0629600 PROTEIN"/>
    <property type="match status" value="1"/>
</dbReference>
<gene>
    <name evidence="3" type="ORF">RJ640_011306</name>
</gene>
<evidence type="ECO:0000259" key="2">
    <source>
        <dbReference type="Pfam" id="PF07727"/>
    </source>
</evidence>
<dbReference type="AlphaFoldDB" id="A0AA88UDH7"/>
<dbReference type="InterPro" id="IPR013103">
    <property type="entry name" value="RVT_2"/>
</dbReference>
<evidence type="ECO:0000256" key="1">
    <source>
        <dbReference type="SAM" id="MobiDB-lite"/>
    </source>
</evidence>
<dbReference type="Pfam" id="PF07727">
    <property type="entry name" value="RVT_2"/>
    <property type="match status" value="1"/>
</dbReference>
<dbReference type="Pfam" id="PF14223">
    <property type="entry name" value="Retrotran_gag_2"/>
    <property type="match status" value="1"/>
</dbReference>
<dbReference type="PANTHER" id="PTHR35317:SF23">
    <property type="entry name" value="OS04G0629600 PROTEIN"/>
    <property type="match status" value="1"/>
</dbReference>
<feature type="region of interest" description="Disordered" evidence="1">
    <location>
        <begin position="36"/>
        <end position="64"/>
    </location>
</feature>
<dbReference type="EMBL" id="JAVXUO010001829">
    <property type="protein sequence ID" value="KAK2978778.1"/>
    <property type="molecule type" value="Genomic_DNA"/>
</dbReference>
<evidence type="ECO:0000313" key="3">
    <source>
        <dbReference type="EMBL" id="KAK2978778.1"/>
    </source>
</evidence>
<feature type="domain" description="Reverse transcriptase Ty1/copia-type" evidence="2">
    <location>
        <begin position="83"/>
        <end position="163"/>
    </location>
</feature>
<proteinExistence type="predicted"/>
<dbReference type="Proteomes" id="UP001187471">
    <property type="component" value="Unassembled WGS sequence"/>
</dbReference>
<organism evidence="3 4">
    <name type="scientific">Escallonia rubra</name>
    <dbReference type="NCBI Taxonomy" id="112253"/>
    <lineage>
        <taxon>Eukaryota</taxon>
        <taxon>Viridiplantae</taxon>
        <taxon>Streptophyta</taxon>
        <taxon>Embryophyta</taxon>
        <taxon>Tracheophyta</taxon>
        <taxon>Spermatophyta</taxon>
        <taxon>Magnoliopsida</taxon>
        <taxon>eudicotyledons</taxon>
        <taxon>Gunneridae</taxon>
        <taxon>Pentapetalae</taxon>
        <taxon>asterids</taxon>
        <taxon>campanulids</taxon>
        <taxon>Escalloniales</taxon>
        <taxon>Escalloniaceae</taxon>
        <taxon>Escallonia</taxon>
    </lineage>
</organism>
<sequence length="394" mass="45296">MTSLPAQFGPFKINYNTQKEKWKMNELISMRVQEEERLKSEQPDSAHITITGPSKGKGKCKKFGKGSVQGNKSAFVTKIDKASFSDDILLASTNMHMLHETKNFLSKNFDIKDLGEASYVIDIEIHRDRSRGILGLSPRAYIDKVLKRYNMHKCAPIVAPVVKGDKFSLLQCPRNQLEQDEIERIPYTSAIGSLIAKDQSMEEGSATTRPPLLKNDNYSHWKNRMGSFLKKETYVWYVIENGPIIPTKDGPNGTKYEAFKMKENESINEMYFSFTLITNELKLLGKVYPEMEMVRKVLRSFPKRWEVKLTAIQEATDLNLLKLEELVGYLMTHKITMKIHDEEETTSKKKILALKVEASHETKSSDDSDQDMTFITRKFKKFLANQRDGKMKKN</sequence>